<name>A0ABQ4YSY1_9ASTR</name>
<sequence length="140" mass="16535">MGESSLYHTMDESTPSGSGAKELLEDFDAWLNEQGIDDDEVPTEEVSSELLAEVSERGMTFDDIQRMHNAINIMMRDRYNLEELNTRWVKKTIKRFNLYARYVIDHWKSPWAQHDHIKRQMNKRDNPEEVYSIEKIAEVV</sequence>
<gene>
    <name evidence="2" type="ORF">Tco_0730538</name>
</gene>
<comment type="caution">
    <text evidence="2">The sequence shown here is derived from an EMBL/GenBank/DDBJ whole genome shotgun (WGS) entry which is preliminary data.</text>
</comment>
<keyword evidence="3" id="KW-1185">Reference proteome</keyword>
<organism evidence="2 3">
    <name type="scientific">Tanacetum coccineum</name>
    <dbReference type="NCBI Taxonomy" id="301880"/>
    <lineage>
        <taxon>Eukaryota</taxon>
        <taxon>Viridiplantae</taxon>
        <taxon>Streptophyta</taxon>
        <taxon>Embryophyta</taxon>
        <taxon>Tracheophyta</taxon>
        <taxon>Spermatophyta</taxon>
        <taxon>Magnoliopsida</taxon>
        <taxon>eudicotyledons</taxon>
        <taxon>Gunneridae</taxon>
        <taxon>Pentapetalae</taxon>
        <taxon>asterids</taxon>
        <taxon>campanulids</taxon>
        <taxon>Asterales</taxon>
        <taxon>Asteraceae</taxon>
        <taxon>Asteroideae</taxon>
        <taxon>Anthemideae</taxon>
        <taxon>Anthemidinae</taxon>
        <taxon>Tanacetum</taxon>
    </lineage>
</organism>
<protein>
    <submittedName>
        <fullName evidence="2">Uncharacterized protein</fullName>
    </submittedName>
</protein>
<evidence type="ECO:0000313" key="3">
    <source>
        <dbReference type="Proteomes" id="UP001151760"/>
    </source>
</evidence>
<accession>A0ABQ4YSY1</accession>
<reference evidence="2" key="2">
    <citation type="submission" date="2022-01" db="EMBL/GenBank/DDBJ databases">
        <authorList>
            <person name="Yamashiro T."/>
            <person name="Shiraishi A."/>
            <person name="Satake H."/>
            <person name="Nakayama K."/>
        </authorList>
    </citation>
    <scope>NUCLEOTIDE SEQUENCE</scope>
</reference>
<dbReference type="EMBL" id="BQNB010010687">
    <property type="protein sequence ID" value="GJS80657.1"/>
    <property type="molecule type" value="Genomic_DNA"/>
</dbReference>
<dbReference type="Proteomes" id="UP001151760">
    <property type="component" value="Unassembled WGS sequence"/>
</dbReference>
<evidence type="ECO:0000256" key="1">
    <source>
        <dbReference type="SAM" id="MobiDB-lite"/>
    </source>
</evidence>
<evidence type="ECO:0000313" key="2">
    <source>
        <dbReference type="EMBL" id="GJS80657.1"/>
    </source>
</evidence>
<proteinExistence type="predicted"/>
<reference evidence="2" key="1">
    <citation type="journal article" date="2022" name="Int. J. Mol. Sci.">
        <title>Draft Genome of Tanacetum Coccineum: Genomic Comparison of Closely Related Tanacetum-Family Plants.</title>
        <authorList>
            <person name="Yamashiro T."/>
            <person name="Shiraishi A."/>
            <person name="Nakayama K."/>
            <person name="Satake H."/>
        </authorList>
    </citation>
    <scope>NUCLEOTIDE SEQUENCE</scope>
</reference>
<feature type="region of interest" description="Disordered" evidence="1">
    <location>
        <begin position="1"/>
        <end position="20"/>
    </location>
</feature>